<name>A0AAV5APS6_9AGAM</name>
<evidence type="ECO:0000313" key="11">
    <source>
        <dbReference type="EMBL" id="GJJ14891.1"/>
    </source>
</evidence>
<dbReference type="NCBIfam" id="TIGR00335">
    <property type="entry name" value="primase_sml"/>
    <property type="match status" value="1"/>
</dbReference>
<dbReference type="Proteomes" id="UP001050691">
    <property type="component" value="Unassembled WGS sequence"/>
</dbReference>
<dbReference type="InterPro" id="IPR014052">
    <property type="entry name" value="DNA_primase_ssu_euk/arc"/>
</dbReference>
<evidence type="ECO:0000313" key="12">
    <source>
        <dbReference type="Proteomes" id="UP001050691"/>
    </source>
</evidence>
<dbReference type="CDD" id="cd04860">
    <property type="entry name" value="AE_Prim_S"/>
    <property type="match status" value="1"/>
</dbReference>
<keyword evidence="8" id="KW-0862">Zinc</keyword>
<evidence type="ECO:0000256" key="9">
    <source>
        <dbReference type="ARBA" id="ARBA00023163"/>
    </source>
</evidence>
<evidence type="ECO:0000256" key="8">
    <source>
        <dbReference type="ARBA" id="ARBA00022833"/>
    </source>
</evidence>
<dbReference type="AlphaFoldDB" id="A0AAV5APS6"/>
<proteinExistence type="inferred from homology"/>
<dbReference type="GO" id="GO:0046872">
    <property type="term" value="F:metal ion binding"/>
    <property type="evidence" value="ECO:0007669"/>
    <property type="project" value="UniProtKB-KW"/>
</dbReference>
<keyword evidence="2 10" id="KW-0240">DNA-directed RNA polymerase</keyword>
<accession>A0AAV5APS6</accession>
<dbReference type="InterPro" id="IPR002755">
    <property type="entry name" value="DNA_primase_S"/>
</dbReference>
<dbReference type="Pfam" id="PF01896">
    <property type="entry name" value="DNA_primase_S"/>
    <property type="match status" value="1"/>
</dbReference>
<keyword evidence="12" id="KW-1185">Reference proteome</keyword>
<keyword evidence="4 10" id="KW-0808">Transferase</keyword>
<dbReference type="GO" id="GO:0006269">
    <property type="term" value="P:DNA replication, synthesis of primer"/>
    <property type="evidence" value="ECO:0007669"/>
    <property type="project" value="UniProtKB-KW"/>
</dbReference>
<protein>
    <recommendedName>
        <fullName evidence="10">DNA primase</fullName>
        <ecNumber evidence="10">2.7.7.-</ecNumber>
    </recommendedName>
</protein>
<evidence type="ECO:0000256" key="3">
    <source>
        <dbReference type="ARBA" id="ARBA00022515"/>
    </source>
</evidence>
<sequence length="405" mass="46567">MQIQNEPISEDVMGWLNHEHVPSKMFTHREFAFTLPGDIYLRYNSFMTMEDFRKQVLKLLPSRFEIGAVYSAMPKDKKTLRPGVLQPILRELVFDIDMTDYDSIRTCCSGKGICKRCWGFIAVAVVVLDSALRNQFGFRNLLWVYSGRRGIHLWISDPEALALTDDQRKSLMGWLEVVKGGKEQMKKVNVRFGKGGVSPLHPALNAAFQHLKSSFYELVLQDQDSFSEEDNWKVLLEYLTDADMKRNLREDWAADLNRTSEEKWDDLRKAMTAAKHKEKKGHATKSEAQKDPNEINVPVTDRYTAAMEDIILEFMYPRLDSEVTKHRNHLLKAPFCVHPNTGRVCVPVEPEHVFDFDPEKVPTVQQLIKELDQLGSETHHSGELGEDVPKIICQYHGPPGYESDE</sequence>
<evidence type="ECO:0000256" key="10">
    <source>
        <dbReference type="RuleBase" id="RU003514"/>
    </source>
</evidence>
<evidence type="ECO:0000256" key="5">
    <source>
        <dbReference type="ARBA" id="ARBA00022695"/>
    </source>
</evidence>
<keyword evidence="9" id="KW-0804">Transcription</keyword>
<dbReference type="GO" id="GO:0003899">
    <property type="term" value="F:DNA-directed RNA polymerase activity"/>
    <property type="evidence" value="ECO:0007669"/>
    <property type="project" value="InterPro"/>
</dbReference>
<dbReference type="PANTHER" id="PTHR10536">
    <property type="entry name" value="DNA PRIMASE SMALL SUBUNIT"/>
    <property type="match status" value="1"/>
</dbReference>
<gene>
    <name evidence="11" type="ORF">Clacol_009160</name>
</gene>
<reference evidence="11" key="1">
    <citation type="submission" date="2021-10" db="EMBL/GenBank/DDBJ databases">
        <title>De novo Genome Assembly of Clathrus columnatus (Basidiomycota, Fungi) Using Illumina and Nanopore Sequence Data.</title>
        <authorList>
            <person name="Ogiso-Tanaka E."/>
            <person name="Itagaki H."/>
            <person name="Hosoya T."/>
            <person name="Hosaka K."/>
        </authorList>
    </citation>
    <scope>NUCLEOTIDE SEQUENCE</scope>
    <source>
        <strain evidence="11">MO-923</strain>
    </source>
</reference>
<evidence type="ECO:0000256" key="1">
    <source>
        <dbReference type="ARBA" id="ARBA00009762"/>
    </source>
</evidence>
<dbReference type="EMBL" id="BPWL01000010">
    <property type="protein sequence ID" value="GJJ14891.1"/>
    <property type="molecule type" value="Genomic_DNA"/>
</dbReference>
<dbReference type="FunFam" id="3.90.920.10:FF:000003">
    <property type="entry name" value="DNA primase"/>
    <property type="match status" value="1"/>
</dbReference>
<keyword evidence="3 10" id="KW-0639">Primosome</keyword>
<dbReference type="GO" id="GO:0005658">
    <property type="term" value="C:alpha DNA polymerase:primase complex"/>
    <property type="evidence" value="ECO:0007669"/>
    <property type="project" value="UniProtKB-ARBA"/>
</dbReference>
<evidence type="ECO:0000256" key="4">
    <source>
        <dbReference type="ARBA" id="ARBA00022679"/>
    </source>
</evidence>
<organism evidence="11 12">
    <name type="scientific">Clathrus columnatus</name>
    <dbReference type="NCBI Taxonomy" id="1419009"/>
    <lineage>
        <taxon>Eukaryota</taxon>
        <taxon>Fungi</taxon>
        <taxon>Dikarya</taxon>
        <taxon>Basidiomycota</taxon>
        <taxon>Agaricomycotina</taxon>
        <taxon>Agaricomycetes</taxon>
        <taxon>Phallomycetidae</taxon>
        <taxon>Phallales</taxon>
        <taxon>Clathraceae</taxon>
        <taxon>Clathrus</taxon>
    </lineage>
</organism>
<comment type="caution">
    <text evidence="11">The sequence shown here is derived from an EMBL/GenBank/DDBJ whole genome shotgun (WGS) entry which is preliminary data.</text>
</comment>
<dbReference type="SUPFAM" id="SSF56747">
    <property type="entry name" value="Prim-pol domain"/>
    <property type="match status" value="1"/>
</dbReference>
<dbReference type="Gene3D" id="3.90.920.10">
    <property type="entry name" value="DNA primase, PRIM domain"/>
    <property type="match status" value="1"/>
</dbReference>
<keyword evidence="5" id="KW-0548">Nucleotidyltransferase</keyword>
<comment type="similarity">
    <text evidence="1 10">Belongs to the eukaryotic-type primase small subunit family.</text>
</comment>
<evidence type="ECO:0000256" key="2">
    <source>
        <dbReference type="ARBA" id="ARBA00022478"/>
    </source>
</evidence>
<evidence type="ECO:0000256" key="6">
    <source>
        <dbReference type="ARBA" id="ARBA00022705"/>
    </source>
</evidence>
<evidence type="ECO:0000256" key="7">
    <source>
        <dbReference type="ARBA" id="ARBA00022723"/>
    </source>
</evidence>
<dbReference type="EC" id="2.7.7.-" evidence="10"/>
<keyword evidence="6 10" id="KW-0235">DNA replication</keyword>
<keyword evidence="7" id="KW-0479">Metal-binding</keyword>